<dbReference type="Pfam" id="PF11992">
    <property type="entry name" value="TgpA_N"/>
    <property type="match status" value="1"/>
</dbReference>
<feature type="transmembrane region" description="Helical" evidence="2">
    <location>
        <begin position="178"/>
        <end position="197"/>
    </location>
</feature>
<proteinExistence type="predicted"/>
<protein>
    <recommendedName>
        <fullName evidence="3">Transglutaminase-like domain-containing protein</fullName>
    </recommendedName>
</protein>
<name>A0A510V404_9CELL</name>
<dbReference type="InterPro" id="IPR002931">
    <property type="entry name" value="Transglutaminase-like"/>
</dbReference>
<dbReference type="PANTHER" id="PTHR42736:SF1">
    <property type="entry name" value="PROTEIN-GLUTAMINE GAMMA-GLUTAMYLTRANSFERASE"/>
    <property type="match status" value="1"/>
</dbReference>
<keyword evidence="5" id="KW-1185">Reference proteome</keyword>
<feature type="region of interest" description="Disordered" evidence="1">
    <location>
        <begin position="570"/>
        <end position="620"/>
    </location>
</feature>
<dbReference type="Gene3D" id="3.10.620.30">
    <property type="match status" value="1"/>
</dbReference>
<dbReference type="SUPFAM" id="SSF54001">
    <property type="entry name" value="Cysteine proteinases"/>
    <property type="match status" value="1"/>
</dbReference>
<evidence type="ECO:0000313" key="5">
    <source>
        <dbReference type="Proteomes" id="UP000321118"/>
    </source>
</evidence>
<keyword evidence="2" id="KW-1133">Transmembrane helix</keyword>
<feature type="compositionally biased region" description="Low complexity" evidence="1">
    <location>
        <begin position="290"/>
        <end position="304"/>
    </location>
</feature>
<sequence>MTGRVQRIPRGPRSALGSALCAAATCASLFALTGLIVRGSWLVATWLLVLVVAAVVIGVRAVTRSWWAPTLAGTLVAAGIVLVRYGAPPGRLQVLPDADSFDRTLATAREGVAVINASLVPMLGVRPTELLVAVGAVAVFLVADLLAIGLGAPALSGLAFAALWTPAIILGFPASGWSIAWTSLFYLLLLALSAAPPTAHSDRGRRTGVAVLCSVSLIVATLVAGPAVAAFPGWATMRMPTFGTGPVGPMSLSDDLDLRESLGTRSGQIVLRYSVTPVEGAPQEDTATDPSASPSASSAPAVSANDVGPLRAFTLTTFDGATWDRSDSLDLTTWDPATLLSSDPEIRGTSPDADRGSLADVQVEVANLRERRLPVSTFPRTVAVTGGWEYDPARDEVVGRRGTFDGMTYAMQVEVPSLTKDDLADAEVGDPDDGGASLEVPQTSRTDDVAALAREITADATTPYEQAMALQTFFRATTNFTYDTRVAPSRSDDAVWDFMQSTRGYCVQFATSMAIMARTLDIPARVGVGFLPGESDRNGSYVVSGQRSHAWPELFFEDYGWVRFEPTPAVQTSAPPTWADPFTGVSAPDSRPDEMIPAPAPGVTSSAAPGGQSTSTGTQDEEQAWLPVAITVAIVLAVASLGLALVRRRSLLRGDLTPERAWLRARRRLGARGVTWTDADSPRTVVASVHEQLRQAAGAPLTGASAEALESLARTVERERYARVQPEVDPAVLAGWVDEVMSGVETLLSDRSRRGAVPSAPRDGT</sequence>
<evidence type="ECO:0000259" key="3">
    <source>
        <dbReference type="SMART" id="SM00460"/>
    </source>
</evidence>
<dbReference type="EMBL" id="BJUB01000003">
    <property type="protein sequence ID" value="GEK20631.1"/>
    <property type="molecule type" value="Genomic_DNA"/>
</dbReference>
<organism evidence="4 5">
    <name type="scientific">Cellulomonas xylanilytica</name>
    <dbReference type="NCBI Taxonomy" id="233583"/>
    <lineage>
        <taxon>Bacteria</taxon>
        <taxon>Bacillati</taxon>
        <taxon>Actinomycetota</taxon>
        <taxon>Actinomycetes</taxon>
        <taxon>Micrococcales</taxon>
        <taxon>Cellulomonadaceae</taxon>
        <taxon>Cellulomonas</taxon>
    </lineage>
</organism>
<dbReference type="InterPro" id="IPR021878">
    <property type="entry name" value="TgpA_N"/>
</dbReference>
<evidence type="ECO:0000313" key="4">
    <source>
        <dbReference type="EMBL" id="GEK20631.1"/>
    </source>
</evidence>
<feature type="domain" description="Transglutaminase-like" evidence="3">
    <location>
        <begin position="498"/>
        <end position="568"/>
    </location>
</feature>
<reference evidence="4 5" key="1">
    <citation type="submission" date="2019-07" db="EMBL/GenBank/DDBJ databases">
        <title>Whole genome shotgun sequence of Cellulomonas xylanilytica NBRC 101102.</title>
        <authorList>
            <person name="Hosoyama A."/>
            <person name="Uohara A."/>
            <person name="Ohji S."/>
            <person name="Ichikawa N."/>
        </authorList>
    </citation>
    <scope>NUCLEOTIDE SEQUENCE [LARGE SCALE GENOMIC DNA]</scope>
    <source>
        <strain evidence="4 5">NBRC 101102</strain>
    </source>
</reference>
<feature type="compositionally biased region" description="Acidic residues" evidence="1">
    <location>
        <begin position="424"/>
        <end position="433"/>
    </location>
</feature>
<feature type="transmembrane region" description="Helical" evidence="2">
    <location>
        <begin position="209"/>
        <end position="234"/>
    </location>
</feature>
<dbReference type="InterPro" id="IPR052901">
    <property type="entry name" value="Bact_TGase-like"/>
</dbReference>
<feature type="transmembrane region" description="Helical" evidence="2">
    <location>
        <begin position="66"/>
        <end position="87"/>
    </location>
</feature>
<feature type="transmembrane region" description="Helical" evidence="2">
    <location>
        <begin position="41"/>
        <end position="59"/>
    </location>
</feature>
<feature type="transmembrane region" description="Helical" evidence="2">
    <location>
        <begin position="130"/>
        <end position="148"/>
    </location>
</feature>
<comment type="caution">
    <text evidence="4">The sequence shown here is derived from an EMBL/GenBank/DDBJ whole genome shotgun (WGS) entry which is preliminary data.</text>
</comment>
<keyword evidence="2" id="KW-0472">Membrane</keyword>
<dbReference type="InterPro" id="IPR038765">
    <property type="entry name" value="Papain-like_cys_pep_sf"/>
</dbReference>
<evidence type="ECO:0000256" key="1">
    <source>
        <dbReference type="SAM" id="MobiDB-lite"/>
    </source>
</evidence>
<accession>A0A510V404</accession>
<dbReference type="Pfam" id="PF01841">
    <property type="entry name" value="Transglut_core"/>
    <property type="match status" value="1"/>
</dbReference>
<dbReference type="AlphaFoldDB" id="A0A510V404"/>
<gene>
    <name evidence="4" type="ORF">CXY01_11510</name>
</gene>
<dbReference type="Proteomes" id="UP000321118">
    <property type="component" value="Unassembled WGS sequence"/>
</dbReference>
<dbReference type="PANTHER" id="PTHR42736">
    <property type="entry name" value="PROTEIN-GLUTAMINE GAMMA-GLUTAMYLTRANSFERASE"/>
    <property type="match status" value="1"/>
</dbReference>
<keyword evidence="2" id="KW-0812">Transmembrane</keyword>
<feature type="region of interest" description="Disordered" evidence="1">
    <location>
        <begin position="423"/>
        <end position="442"/>
    </location>
</feature>
<feature type="compositionally biased region" description="Polar residues" evidence="1">
    <location>
        <begin position="603"/>
        <end position="618"/>
    </location>
</feature>
<feature type="transmembrane region" description="Helical" evidence="2">
    <location>
        <begin position="624"/>
        <end position="646"/>
    </location>
</feature>
<dbReference type="SMART" id="SM00460">
    <property type="entry name" value="TGc"/>
    <property type="match status" value="1"/>
</dbReference>
<feature type="region of interest" description="Disordered" evidence="1">
    <location>
        <begin position="274"/>
        <end position="304"/>
    </location>
</feature>
<evidence type="ECO:0000256" key="2">
    <source>
        <dbReference type="SAM" id="Phobius"/>
    </source>
</evidence>